<dbReference type="PRINTS" id="PR00332">
    <property type="entry name" value="HISTRIAD"/>
</dbReference>
<name>A0A7J7L1I4_9MAGN</name>
<dbReference type="InterPro" id="IPR040256">
    <property type="entry name" value="At4g02000-like"/>
</dbReference>
<evidence type="ECO:0000313" key="4">
    <source>
        <dbReference type="EMBL" id="KAF6136500.1"/>
    </source>
</evidence>
<organism evidence="4 5">
    <name type="scientific">Kingdonia uniflora</name>
    <dbReference type="NCBI Taxonomy" id="39325"/>
    <lineage>
        <taxon>Eukaryota</taxon>
        <taxon>Viridiplantae</taxon>
        <taxon>Streptophyta</taxon>
        <taxon>Embryophyta</taxon>
        <taxon>Tracheophyta</taxon>
        <taxon>Spermatophyta</taxon>
        <taxon>Magnoliopsida</taxon>
        <taxon>Ranunculales</taxon>
        <taxon>Circaeasteraceae</taxon>
        <taxon>Kingdonia</taxon>
    </lineage>
</organism>
<dbReference type="Pfam" id="PF11969">
    <property type="entry name" value="DcpS_C"/>
    <property type="match status" value="1"/>
</dbReference>
<dbReference type="PANTHER" id="PTHR31286:SF60">
    <property type="entry name" value="PROTEIN, PUTATIVE-RELATED"/>
    <property type="match status" value="1"/>
</dbReference>
<dbReference type="GO" id="GO:0047627">
    <property type="term" value="F:adenylylsulfatase activity"/>
    <property type="evidence" value="ECO:0007669"/>
    <property type="project" value="UniProtKB-ARBA"/>
</dbReference>
<evidence type="ECO:0000256" key="2">
    <source>
        <dbReference type="SAM" id="MobiDB-lite"/>
    </source>
</evidence>
<dbReference type="EMBL" id="JACGCM010002693">
    <property type="protein sequence ID" value="KAF6136500.1"/>
    <property type="molecule type" value="Genomic_DNA"/>
</dbReference>
<dbReference type="InterPro" id="IPR025558">
    <property type="entry name" value="DUF4283"/>
</dbReference>
<evidence type="ECO:0000313" key="5">
    <source>
        <dbReference type="Proteomes" id="UP000541444"/>
    </source>
</evidence>
<dbReference type="Proteomes" id="UP000541444">
    <property type="component" value="Unassembled WGS sequence"/>
</dbReference>
<dbReference type="OrthoDB" id="1096772at2759"/>
<accession>A0A7J7L1I4</accession>
<dbReference type="PANTHER" id="PTHR31286">
    <property type="entry name" value="GLYCINE-RICH CELL WALL STRUCTURAL PROTEIN 1.8-LIKE"/>
    <property type="match status" value="1"/>
</dbReference>
<evidence type="ECO:0000259" key="3">
    <source>
        <dbReference type="PROSITE" id="PS51084"/>
    </source>
</evidence>
<dbReference type="Gene3D" id="3.30.428.10">
    <property type="entry name" value="HIT-like"/>
    <property type="match status" value="1"/>
</dbReference>
<feature type="region of interest" description="Disordered" evidence="2">
    <location>
        <begin position="309"/>
        <end position="338"/>
    </location>
</feature>
<dbReference type="InterPro" id="IPR036265">
    <property type="entry name" value="HIT-like_sf"/>
</dbReference>
<dbReference type="AlphaFoldDB" id="A0A7J7L1I4"/>
<dbReference type="Pfam" id="PF14111">
    <property type="entry name" value="DUF4283"/>
    <property type="match status" value="1"/>
</dbReference>
<dbReference type="InterPro" id="IPR001310">
    <property type="entry name" value="Histidine_triad_HIT"/>
</dbReference>
<reference evidence="4 5" key="1">
    <citation type="journal article" date="2020" name="IScience">
        <title>Genome Sequencing of the Endangered Kingdonia uniflora (Circaeasteraceae, Ranunculales) Reveals Potential Mechanisms of Evolutionary Specialization.</title>
        <authorList>
            <person name="Sun Y."/>
            <person name="Deng T."/>
            <person name="Zhang A."/>
            <person name="Moore M.J."/>
            <person name="Landis J.B."/>
            <person name="Lin N."/>
            <person name="Zhang H."/>
            <person name="Zhang X."/>
            <person name="Huang J."/>
            <person name="Zhang X."/>
            <person name="Sun H."/>
            <person name="Wang H."/>
        </authorList>
    </citation>
    <scope>NUCLEOTIDE SEQUENCE [LARGE SCALE GENOMIC DNA]</scope>
    <source>
        <strain evidence="4">TB1705</strain>
        <tissue evidence="4">Leaf</tissue>
    </source>
</reference>
<gene>
    <name evidence="4" type="ORF">GIB67_035059</name>
</gene>
<dbReference type="PROSITE" id="PS51084">
    <property type="entry name" value="HIT_2"/>
    <property type="match status" value="1"/>
</dbReference>
<dbReference type="InterPro" id="IPR011146">
    <property type="entry name" value="HIT-like"/>
</dbReference>
<comment type="caution">
    <text evidence="4">The sequence shown here is derived from an EMBL/GenBank/DDBJ whole genome shotgun (WGS) entry which is preliminary data.</text>
</comment>
<feature type="compositionally biased region" description="Basic residues" evidence="2">
    <location>
        <begin position="326"/>
        <end position="338"/>
    </location>
</feature>
<evidence type="ECO:0000256" key="1">
    <source>
        <dbReference type="PROSITE-ProRule" id="PRU00464"/>
    </source>
</evidence>
<feature type="compositionally biased region" description="Basic and acidic residues" evidence="2">
    <location>
        <begin position="309"/>
        <end position="325"/>
    </location>
</feature>
<keyword evidence="5" id="KW-1185">Reference proteome</keyword>
<dbReference type="SUPFAM" id="SSF54197">
    <property type="entry name" value="HIT-like"/>
    <property type="match status" value="1"/>
</dbReference>
<proteinExistence type="predicted"/>
<comment type="caution">
    <text evidence="1">Lacks conserved residue(s) required for the propagation of feature annotation.</text>
</comment>
<protein>
    <recommendedName>
        <fullName evidence="3">HIT domain-containing protein</fullName>
    </recommendedName>
</protein>
<sequence>MASSSEKEAALAASDSASPTIFDKIINKEIPANIVYEDEQVVAFRDIAPQAPIHIIIIPKFRDGLTALSKNRATFAEVLRPIPVDAETLPTPGTRVEFSSIKLRKSLIANGIDTFKFSLIGRLDLQKICLGEVCKVVHGLWRLKSGFKLIPLGKGYFTIKIEIEEDKIRVWGGGPWIIDGQWLRLCQWSPNFNPSIQKNYCALVWVRFPGMGMEYWEEDFLISIARTMGRPVNVDASTLQGNSGFYVSVLVEVDLAKSIPQKVLIEGEDSDFWQEVVLGHLPKFCNNCKVIGHLVYDCRDMKKDMIDDGVKAKPDAKADEAELSLRKRRETGKRKTAQ</sequence>
<feature type="domain" description="HIT" evidence="3">
    <location>
        <begin position="21"/>
        <end position="60"/>
    </location>
</feature>